<dbReference type="PROSITE" id="PS50977">
    <property type="entry name" value="HTH_TETR_2"/>
    <property type="match status" value="1"/>
</dbReference>
<dbReference type="PANTHER" id="PTHR47506">
    <property type="entry name" value="TRANSCRIPTIONAL REGULATORY PROTEIN"/>
    <property type="match status" value="1"/>
</dbReference>
<dbReference type="Pfam" id="PF00440">
    <property type="entry name" value="TetR_N"/>
    <property type="match status" value="1"/>
</dbReference>
<evidence type="ECO:0000259" key="5">
    <source>
        <dbReference type="PROSITE" id="PS50977"/>
    </source>
</evidence>
<dbReference type="InterPro" id="IPR001647">
    <property type="entry name" value="HTH_TetR"/>
</dbReference>
<name>A0A5N7JPU4_9PSED</name>
<dbReference type="RefSeq" id="WP_152748771.1">
    <property type="nucleotide sequence ID" value="NZ_VUBA01000026.1"/>
</dbReference>
<evidence type="ECO:0000256" key="4">
    <source>
        <dbReference type="PROSITE-ProRule" id="PRU00335"/>
    </source>
</evidence>
<organism evidence="6 7">
    <name type="scientific">Pseudomonas kitaguniensis</name>
    <dbReference type="NCBI Taxonomy" id="2607908"/>
    <lineage>
        <taxon>Bacteria</taxon>
        <taxon>Pseudomonadati</taxon>
        <taxon>Pseudomonadota</taxon>
        <taxon>Gammaproteobacteria</taxon>
        <taxon>Pseudomonadales</taxon>
        <taxon>Pseudomonadaceae</taxon>
        <taxon>Pseudomonas</taxon>
    </lineage>
</organism>
<keyword evidence="3" id="KW-0804">Transcription</keyword>
<dbReference type="Proteomes" id="UP000325438">
    <property type="component" value="Unassembled WGS sequence"/>
</dbReference>
<reference evidence="6 7" key="1">
    <citation type="submission" date="2019-09" db="EMBL/GenBank/DDBJ databases">
        <title>The draft genomes of Allium pathogen Pseudomonas sp.</title>
        <authorList>
            <person name="Fujikawa T."/>
            <person name="Sawada H."/>
        </authorList>
    </citation>
    <scope>NUCLEOTIDE SEQUENCE [LARGE SCALE GENOMIC DNA]</scope>
    <source>
        <strain evidence="6 7">MAFF 730085</strain>
    </source>
</reference>
<evidence type="ECO:0000313" key="7">
    <source>
        <dbReference type="Proteomes" id="UP000325438"/>
    </source>
</evidence>
<dbReference type="SUPFAM" id="SSF48498">
    <property type="entry name" value="Tetracyclin repressor-like, C-terminal domain"/>
    <property type="match status" value="1"/>
</dbReference>
<feature type="DNA-binding region" description="H-T-H motif" evidence="4">
    <location>
        <begin position="32"/>
        <end position="51"/>
    </location>
</feature>
<gene>
    <name evidence="6" type="ORF">F0170_04220</name>
</gene>
<dbReference type="PRINTS" id="PR00455">
    <property type="entry name" value="HTHTETR"/>
</dbReference>
<accession>A0A5N7JPU4</accession>
<dbReference type="InterPro" id="IPR036271">
    <property type="entry name" value="Tet_transcr_reg_TetR-rel_C_sf"/>
</dbReference>
<dbReference type="SUPFAM" id="SSF46689">
    <property type="entry name" value="Homeodomain-like"/>
    <property type="match status" value="1"/>
</dbReference>
<evidence type="ECO:0000256" key="3">
    <source>
        <dbReference type="ARBA" id="ARBA00023163"/>
    </source>
</evidence>
<comment type="caution">
    <text evidence="6">The sequence shown here is derived from an EMBL/GenBank/DDBJ whole genome shotgun (WGS) entry which is preliminary data.</text>
</comment>
<dbReference type="InterPro" id="IPR009057">
    <property type="entry name" value="Homeodomain-like_sf"/>
</dbReference>
<evidence type="ECO:0000313" key="6">
    <source>
        <dbReference type="EMBL" id="MPQ83263.1"/>
    </source>
</evidence>
<dbReference type="GO" id="GO:0003677">
    <property type="term" value="F:DNA binding"/>
    <property type="evidence" value="ECO:0007669"/>
    <property type="project" value="UniProtKB-UniRule"/>
</dbReference>
<dbReference type="Gene3D" id="1.10.357.10">
    <property type="entry name" value="Tetracycline Repressor, domain 2"/>
    <property type="match status" value="1"/>
</dbReference>
<feature type="domain" description="HTH tetR-type" evidence="5">
    <location>
        <begin position="9"/>
        <end position="69"/>
    </location>
</feature>
<evidence type="ECO:0000256" key="2">
    <source>
        <dbReference type="ARBA" id="ARBA00023125"/>
    </source>
</evidence>
<dbReference type="Gene3D" id="1.10.10.60">
    <property type="entry name" value="Homeodomain-like"/>
    <property type="match status" value="1"/>
</dbReference>
<keyword evidence="2 4" id="KW-0238">DNA-binding</keyword>
<keyword evidence="1" id="KW-0805">Transcription regulation</keyword>
<proteinExistence type="predicted"/>
<protein>
    <submittedName>
        <fullName evidence="6">TetR family transcriptional regulator</fullName>
    </submittedName>
</protein>
<dbReference type="PANTHER" id="PTHR47506:SF7">
    <property type="entry name" value="TRANSCRIPTIONAL REGULATORY PROTEIN"/>
    <property type="match status" value="1"/>
</dbReference>
<sequence length="196" mass="20324">MKVTKQQAQANRAHIIETASALFRERGFDGVGIADLMASAGFTQGGFYKHFRSKADLMAQAATCGMAQSAALAEGASAAEFVRVYLAREHRDDRTAGCTMAALCGDAARKEDEVRAAFAAGIETQLGLLCADAVTAQGEEGAQARATRLAAMAQALGAIVMSRACPDDSSLADEILTASRDAILASLVPAEPVAQA</sequence>
<dbReference type="EMBL" id="VUBA01000026">
    <property type="protein sequence ID" value="MPQ83263.1"/>
    <property type="molecule type" value="Genomic_DNA"/>
</dbReference>
<dbReference type="AlphaFoldDB" id="A0A5N7JPU4"/>
<evidence type="ECO:0000256" key="1">
    <source>
        <dbReference type="ARBA" id="ARBA00023015"/>
    </source>
</evidence>